<evidence type="ECO:0000259" key="4">
    <source>
        <dbReference type="PROSITE" id="PS50835"/>
    </source>
</evidence>
<feature type="domain" description="Ig-like" evidence="4">
    <location>
        <begin position="206"/>
        <end position="382"/>
    </location>
</feature>
<evidence type="ECO:0000256" key="3">
    <source>
        <dbReference type="ARBA" id="ARBA00023319"/>
    </source>
</evidence>
<evidence type="ECO:0000256" key="1">
    <source>
        <dbReference type="ARBA" id="ARBA00022729"/>
    </source>
</evidence>
<proteinExistence type="predicted"/>
<dbReference type="GeneTree" id="ENSGT01150000286974"/>
<dbReference type="FunFam" id="2.60.40.10:FF:000049">
    <property type="entry name" value="Leukocyte immunoglobulin-like receptor subfamily B member 1"/>
    <property type="match status" value="4"/>
</dbReference>
<keyword evidence="1" id="KW-0732">Signal</keyword>
<reference evidence="5" key="3">
    <citation type="submission" date="2025-09" db="UniProtKB">
        <authorList>
            <consortium name="Ensembl"/>
        </authorList>
    </citation>
    <scope>IDENTIFICATION</scope>
</reference>
<dbReference type="SMART" id="SM00409">
    <property type="entry name" value="IG"/>
    <property type="match status" value="4"/>
</dbReference>
<name>A0A670K1D5_PODMU</name>
<reference evidence="5 6" key="1">
    <citation type="journal article" date="2019" name="Proc. Natl. Acad. Sci. U.S.A.">
        <title>Regulatory changes in pterin and carotenoid genes underlie balanced color polymorphisms in the wall lizard.</title>
        <authorList>
            <person name="Andrade P."/>
            <person name="Pinho C."/>
            <person name="Perez I de Lanuza G."/>
            <person name="Afonso S."/>
            <person name="Brejcha J."/>
            <person name="Rubin C.J."/>
            <person name="Wallerman O."/>
            <person name="Pereira P."/>
            <person name="Sabatino S.J."/>
            <person name="Bellati A."/>
            <person name="Pellitteri-Rosa D."/>
            <person name="Bosakova Z."/>
            <person name="Bunikis I."/>
            <person name="Carretero M.A."/>
            <person name="Feiner N."/>
            <person name="Marsik P."/>
            <person name="Pauperio F."/>
            <person name="Salvi D."/>
            <person name="Soler L."/>
            <person name="While G.M."/>
            <person name="Uller T."/>
            <person name="Font E."/>
            <person name="Andersson L."/>
            <person name="Carneiro M."/>
        </authorList>
    </citation>
    <scope>NUCLEOTIDE SEQUENCE</scope>
</reference>
<dbReference type="InterPro" id="IPR036179">
    <property type="entry name" value="Ig-like_dom_sf"/>
</dbReference>
<dbReference type="OMA" id="NIAIQCH"/>
<dbReference type="Gene3D" id="2.60.40.10">
    <property type="entry name" value="Immunoglobulins"/>
    <property type="match status" value="4"/>
</dbReference>
<reference evidence="5" key="2">
    <citation type="submission" date="2025-08" db="UniProtKB">
        <authorList>
            <consortium name="Ensembl"/>
        </authorList>
    </citation>
    <scope>IDENTIFICATION</scope>
</reference>
<accession>A0A670K1D5</accession>
<dbReference type="SMART" id="SM00408">
    <property type="entry name" value="IGc2"/>
    <property type="match status" value="2"/>
</dbReference>
<dbReference type="InterPro" id="IPR003598">
    <property type="entry name" value="Ig_sub2"/>
</dbReference>
<dbReference type="InterPro" id="IPR013783">
    <property type="entry name" value="Ig-like_fold"/>
</dbReference>
<organism evidence="5 6">
    <name type="scientific">Podarcis muralis</name>
    <name type="common">Wall lizard</name>
    <name type="synonym">Lacerta muralis</name>
    <dbReference type="NCBI Taxonomy" id="64176"/>
    <lineage>
        <taxon>Eukaryota</taxon>
        <taxon>Metazoa</taxon>
        <taxon>Chordata</taxon>
        <taxon>Craniata</taxon>
        <taxon>Vertebrata</taxon>
        <taxon>Euteleostomi</taxon>
        <taxon>Lepidosauria</taxon>
        <taxon>Squamata</taxon>
        <taxon>Bifurcata</taxon>
        <taxon>Unidentata</taxon>
        <taxon>Episquamata</taxon>
        <taxon>Laterata</taxon>
        <taxon>Lacertibaenia</taxon>
        <taxon>Lacertidae</taxon>
        <taxon>Podarcis</taxon>
    </lineage>
</organism>
<dbReference type="PANTHER" id="PTHR11738:SF186">
    <property type="entry name" value="OSTEOCLAST-ASSOCIATED IMMUNOGLOBULIN-LIKE RECEPTOR"/>
    <property type="match status" value="1"/>
</dbReference>
<protein>
    <recommendedName>
        <fullName evidence="4">Ig-like domain-containing protein</fullName>
    </recommendedName>
</protein>
<dbReference type="Proteomes" id="UP000472272">
    <property type="component" value="Chromosome 13"/>
</dbReference>
<evidence type="ECO:0000313" key="6">
    <source>
        <dbReference type="Proteomes" id="UP000472272"/>
    </source>
</evidence>
<evidence type="ECO:0000256" key="2">
    <source>
        <dbReference type="ARBA" id="ARBA00023157"/>
    </source>
</evidence>
<dbReference type="PROSITE" id="PS50835">
    <property type="entry name" value="IG_LIKE"/>
    <property type="match status" value="1"/>
</dbReference>
<dbReference type="InterPro" id="IPR007110">
    <property type="entry name" value="Ig-like_dom"/>
</dbReference>
<dbReference type="InterPro" id="IPR003599">
    <property type="entry name" value="Ig_sub"/>
</dbReference>
<keyword evidence="3" id="KW-0393">Immunoglobulin domain</keyword>
<dbReference type="Ensembl" id="ENSPMRT00000032425.1">
    <property type="protein sequence ID" value="ENSPMRP00000030571.1"/>
    <property type="gene ID" value="ENSPMRG00000019579.1"/>
</dbReference>
<dbReference type="Pfam" id="PF13895">
    <property type="entry name" value="Ig_2"/>
    <property type="match status" value="1"/>
</dbReference>
<dbReference type="SUPFAM" id="SSF48726">
    <property type="entry name" value="Immunoglobulin"/>
    <property type="match status" value="4"/>
</dbReference>
<dbReference type="AlphaFoldDB" id="A0A670K1D5"/>
<dbReference type="PANTHER" id="PTHR11738">
    <property type="entry name" value="MHC CLASS I NK CELL RECEPTOR"/>
    <property type="match status" value="1"/>
</dbReference>
<sequence>CIKLPKPNITLYPKKLIYLGSNVSIQCSFKEATQRPIQKFYLHTDADKMKPHSVKPDGDTATFNIIEAQEHHAGKYRCNYRAPSGDFISSKSSDDLELFVIGKGSDSLPIISLGPTELVAFGGNVTFQCQSKKFSTRFYIQKSGEEMLQPCLGTDETTAQCFVSNVDQAHTGEYSCRYSESKPFIISKTSKLVRLLMTGKRNTAQPNISLIPGYIAQLGSKVTIQCSAQGQSKRFYLHKAEDKRNLQIAVTNEDRKNFSINKMNWEHGGSFYCSYTEPSQFFTSSEPSPINFFLCTDPKLSKPNITLAHTQWVVRGGNATINCQSQLWAAKFLFEKTGKQMPLQVIEINGTMGTFFMKDANLEDGGNYSCRYSAKEKPFIISEPSDLVTIKITGMRTNFAHILPSPMPLGKSGGEAGVCKHISESMRLALSPCSIQLSCNRIRVRWAPLHLLALEFCVTGAQKG</sequence>
<dbReference type="GO" id="GO:0002764">
    <property type="term" value="P:immune response-regulating signaling pathway"/>
    <property type="evidence" value="ECO:0007669"/>
    <property type="project" value="TreeGrafter"/>
</dbReference>
<keyword evidence="6" id="KW-1185">Reference proteome</keyword>
<dbReference type="Pfam" id="PF13927">
    <property type="entry name" value="Ig_3"/>
    <property type="match status" value="1"/>
</dbReference>
<keyword evidence="2" id="KW-1015">Disulfide bond</keyword>
<dbReference type="InterPro" id="IPR050412">
    <property type="entry name" value="Ig-like_Receptors_ImmuneReg"/>
</dbReference>
<evidence type="ECO:0000313" key="5">
    <source>
        <dbReference type="Ensembl" id="ENSPMRP00000030571.1"/>
    </source>
</evidence>